<dbReference type="OrthoDB" id="272303at2759"/>
<dbReference type="InterPro" id="IPR035587">
    <property type="entry name" value="DUS-like_FMN-bd"/>
</dbReference>
<feature type="binding site" evidence="15">
    <location>
        <position position="206"/>
    </location>
    <ligand>
        <name>FMN</name>
        <dbReference type="ChEBI" id="CHEBI:58210"/>
    </ligand>
</feature>
<evidence type="ECO:0000256" key="12">
    <source>
        <dbReference type="ARBA" id="ARBA00049467"/>
    </source>
</evidence>
<dbReference type="CDD" id="cd02801">
    <property type="entry name" value="DUS_like_FMN"/>
    <property type="match status" value="1"/>
</dbReference>
<proteinExistence type="inferred from homology"/>
<dbReference type="GO" id="GO:0050660">
    <property type="term" value="F:flavin adenine dinucleotide binding"/>
    <property type="evidence" value="ECO:0007669"/>
    <property type="project" value="InterPro"/>
</dbReference>
<dbReference type="SUPFAM" id="SSF51395">
    <property type="entry name" value="FMN-linked oxidoreductases"/>
    <property type="match status" value="1"/>
</dbReference>
<keyword evidence="5" id="KW-0521">NADP</keyword>
<evidence type="ECO:0000256" key="5">
    <source>
        <dbReference type="ARBA" id="ARBA00022857"/>
    </source>
</evidence>
<evidence type="ECO:0000256" key="10">
    <source>
        <dbReference type="ARBA" id="ARBA00047652"/>
    </source>
</evidence>
<dbReference type="Proteomes" id="UP000717585">
    <property type="component" value="Unassembled WGS sequence"/>
</dbReference>
<dbReference type="InterPro" id="IPR013785">
    <property type="entry name" value="Aldolase_TIM"/>
</dbReference>
<keyword evidence="6 13" id="KW-0560">Oxidoreductase</keyword>
<dbReference type="Gene3D" id="3.20.20.70">
    <property type="entry name" value="Aldolase class I"/>
    <property type="match status" value="1"/>
</dbReference>
<evidence type="ECO:0000256" key="13">
    <source>
        <dbReference type="PIRNR" id="PIRNR006621"/>
    </source>
</evidence>
<evidence type="ECO:0000256" key="1">
    <source>
        <dbReference type="ARBA" id="ARBA00001917"/>
    </source>
</evidence>
<feature type="binding site" evidence="15">
    <location>
        <begin position="48"/>
        <end position="50"/>
    </location>
    <ligand>
        <name>FMN</name>
        <dbReference type="ChEBI" id="CHEBI:58210"/>
    </ligand>
</feature>
<evidence type="ECO:0000259" key="17">
    <source>
        <dbReference type="Pfam" id="PF01207"/>
    </source>
</evidence>
<feature type="region of interest" description="Disordered" evidence="16">
    <location>
        <begin position="349"/>
        <end position="378"/>
    </location>
</feature>
<feature type="domain" description="DUS-like FMN-binding" evidence="17">
    <location>
        <begin position="46"/>
        <end position="343"/>
    </location>
</feature>
<keyword evidence="15" id="KW-0547">Nucleotide-binding</keyword>
<accession>A0A8J6E0S5</accession>
<dbReference type="PROSITE" id="PS01136">
    <property type="entry name" value="UPF0034"/>
    <property type="match status" value="1"/>
</dbReference>
<dbReference type="EC" id="1.3.1.-" evidence="13"/>
<comment type="catalytic activity">
    <reaction evidence="11">
        <text>5,6-dihydrouridine(16) in tRNA + NAD(+) = uridine(16) in tRNA + NADH + H(+)</text>
        <dbReference type="Rhea" id="RHEA:53380"/>
        <dbReference type="Rhea" id="RHEA-COMP:13543"/>
        <dbReference type="Rhea" id="RHEA-COMP:13544"/>
        <dbReference type="ChEBI" id="CHEBI:15378"/>
        <dbReference type="ChEBI" id="CHEBI:57540"/>
        <dbReference type="ChEBI" id="CHEBI:57945"/>
        <dbReference type="ChEBI" id="CHEBI:65315"/>
        <dbReference type="ChEBI" id="CHEBI:74443"/>
        <dbReference type="EC" id="1.3.1.88"/>
    </reaction>
    <physiologicalReaction direction="right-to-left" evidence="11">
        <dbReference type="Rhea" id="RHEA:53382"/>
    </physiologicalReaction>
</comment>
<evidence type="ECO:0000256" key="2">
    <source>
        <dbReference type="ARBA" id="ARBA00022630"/>
    </source>
</evidence>
<evidence type="ECO:0000256" key="15">
    <source>
        <dbReference type="PIRSR" id="PIRSR006621-2"/>
    </source>
</evidence>
<feature type="binding site" evidence="15">
    <location>
        <position position="102"/>
    </location>
    <ligand>
        <name>FMN</name>
        <dbReference type="ChEBI" id="CHEBI:58210"/>
    </ligand>
</feature>
<feature type="active site" description="Proton donor" evidence="14">
    <location>
        <position position="131"/>
    </location>
</feature>
<comment type="caution">
    <text evidence="18">The sequence shown here is derived from an EMBL/GenBank/DDBJ whole genome shotgun (WGS) entry which is preliminary data.</text>
</comment>
<evidence type="ECO:0000313" key="18">
    <source>
        <dbReference type="EMBL" id="KAG9392588.1"/>
    </source>
</evidence>
<dbReference type="PANTHER" id="PTHR11082:SF5">
    <property type="entry name" value="TRNA-DIHYDROURIDINE(16_17) SYNTHASE [NAD(P)(+)]-LIKE"/>
    <property type="match status" value="1"/>
</dbReference>
<comment type="function">
    <text evidence="13">Catalyzes the synthesis of dihydrouridine, a modified base found in the D-loop of most tRNAs.</text>
</comment>
<evidence type="ECO:0000256" key="7">
    <source>
        <dbReference type="ARBA" id="ARBA00023027"/>
    </source>
</evidence>
<evidence type="ECO:0000313" key="19">
    <source>
        <dbReference type="Proteomes" id="UP000717585"/>
    </source>
</evidence>
<evidence type="ECO:0000256" key="8">
    <source>
        <dbReference type="ARBA" id="ARBA00038313"/>
    </source>
</evidence>
<sequence length="378" mass="41361">MPEPTVDRKPCFDVPKRKDEDFILDYPSKPSGWAMFRAIGSPRYSLAPMVAGSDLPFRMLVREHGCQLCFSPMYHARVFTESAACRDSMHQTNGNDTPLIVQLAGHDPKVVLEAAQLVEKDCAAVDLNLGCPQGIARKGVYGAYLATNWPAVYEVVNTLHRKLSIPVTCKIRLQHDDEDPMKPDVPRTLAYVRMLLDAGCQMLTVHARTTAMKGQGAPYYDVVAKIAQEINGKVPLVVNGAVDSVEKAALVMEQIGAVAVMAGVPILANPGVFNPKMQNPDLADLKDMCRRYISITDSLDNVDDKSKRKLIRAHVMRMMKGRVTSESMQNLAEFRDSADLVARLGAVVAAKDEHTPAGPKGSGDQRDSSEALSPSNTE</sequence>
<dbReference type="PIRSF" id="PIRSF006621">
    <property type="entry name" value="Dus"/>
    <property type="match status" value="1"/>
</dbReference>
<comment type="cofactor">
    <cofactor evidence="1 13 15">
        <name>FMN</name>
        <dbReference type="ChEBI" id="CHEBI:58210"/>
    </cofactor>
</comment>
<keyword evidence="3 13" id="KW-0288">FMN</keyword>
<comment type="similarity">
    <text evidence="13">Belongs to the dus family.</text>
</comment>
<evidence type="ECO:0000256" key="14">
    <source>
        <dbReference type="PIRSR" id="PIRSR006621-1"/>
    </source>
</evidence>
<protein>
    <recommendedName>
        <fullName evidence="13">tRNA-dihydrouridine synthase</fullName>
        <ecNumber evidence="13">1.3.1.-</ecNumber>
    </recommendedName>
</protein>
<comment type="catalytic activity">
    <reaction evidence="12">
        <text>5,6-dihydrouridine(17) in tRNA + NADP(+) = uridine(17) in tRNA + NADPH + H(+)</text>
        <dbReference type="Rhea" id="RHEA:53368"/>
        <dbReference type="Rhea" id="RHEA-COMP:13541"/>
        <dbReference type="Rhea" id="RHEA-COMP:13542"/>
        <dbReference type="ChEBI" id="CHEBI:15378"/>
        <dbReference type="ChEBI" id="CHEBI:57783"/>
        <dbReference type="ChEBI" id="CHEBI:58349"/>
        <dbReference type="ChEBI" id="CHEBI:65315"/>
        <dbReference type="ChEBI" id="CHEBI:74443"/>
        <dbReference type="EC" id="1.3.1.88"/>
    </reaction>
    <physiologicalReaction direction="right-to-left" evidence="12">
        <dbReference type="Rhea" id="RHEA:53370"/>
    </physiologicalReaction>
</comment>
<gene>
    <name evidence="18" type="ORF">J8273_6056</name>
</gene>
<dbReference type="Pfam" id="PF01207">
    <property type="entry name" value="Dus"/>
    <property type="match status" value="1"/>
</dbReference>
<dbReference type="InterPro" id="IPR018517">
    <property type="entry name" value="tRNA_hU_synthase_CS"/>
</dbReference>
<comment type="catalytic activity">
    <reaction evidence="9">
        <text>5,6-dihydrouridine(17) in tRNA + NAD(+) = uridine(17) in tRNA + NADH + H(+)</text>
        <dbReference type="Rhea" id="RHEA:53372"/>
        <dbReference type="Rhea" id="RHEA-COMP:13541"/>
        <dbReference type="Rhea" id="RHEA-COMP:13542"/>
        <dbReference type="ChEBI" id="CHEBI:15378"/>
        <dbReference type="ChEBI" id="CHEBI:57540"/>
        <dbReference type="ChEBI" id="CHEBI:57945"/>
        <dbReference type="ChEBI" id="CHEBI:65315"/>
        <dbReference type="ChEBI" id="CHEBI:74443"/>
        <dbReference type="EC" id="1.3.1.88"/>
    </reaction>
    <physiologicalReaction direction="right-to-left" evidence="9">
        <dbReference type="Rhea" id="RHEA:53374"/>
    </physiologicalReaction>
</comment>
<comment type="similarity">
    <text evidence="8">Belongs to the Dus family. Dus1 subfamily.</text>
</comment>
<evidence type="ECO:0000256" key="3">
    <source>
        <dbReference type="ARBA" id="ARBA00022643"/>
    </source>
</evidence>
<name>A0A8J6E0S5_9EUKA</name>
<dbReference type="GO" id="GO:0017150">
    <property type="term" value="F:tRNA dihydrouridine synthase activity"/>
    <property type="evidence" value="ECO:0007669"/>
    <property type="project" value="InterPro"/>
</dbReference>
<keyword evidence="4 13" id="KW-0819">tRNA processing</keyword>
<evidence type="ECO:0000256" key="4">
    <source>
        <dbReference type="ARBA" id="ARBA00022694"/>
    </source>
</evidence>
<evidence type="ECO:0000256" key="6">
    <source>
        <dbReference type="ARBA" id="ARBA00023002"/>
    </source>
</evidence>
<evidence type="ECO:0000256" key="9">
    <source>
        <dbReference type="ARBA" id="ARBA00047287"/>
    </source>
</evidence>
<dbReference type="AlphaFoldDB" id="A0A8J6E0S5"/>
<organism evidence="18 19">
    <name type="scientific">Carpediemonas membranifera</name>
    <dbReference type="NCBI Taxonomy" id="201153"/>
    <lineage>
        <taxon>Eukaryota</taxon>
        <taxon>Metamonada</taxon>
        <taxon>Carpediemonas-like organisms</taxon>
        <taxon>Carpediemonas</taxon>
    </lineage>
</organism>
<keyword evidence="2 13" id="KW-0285">Flavoprotein</keyword>
<keyword evidence="19" id="KW-1185">Reference proteome</keyword>
<keyword evidence="7" id="KW-0520">NAD</keyword>
<dbReference type="InterPro" id="IPR001269">
    <property type="entry name" value="DUS_fam"/>
</dbReference>
<evidence type="ECO:0000256" key="11">
    <source>
        <dbReference type="ARBA" id="ARBA00048934"/>
    </source>
</evidence>
<dbReference type="PANTHER" id="PTHR11082">
    <property type="entry name" value="TRNA-DIHYDROURIDINE SYNTHASE"/>
    <property type="match status" value="1"/>
</dbReference>
<comment type="catalytic activity">
    <reaction evidence="10">
        <text>5,6-dihydrouridine(16) in tRNA + NADP(+) = uridine(16) in tRNA + NADPH + H(+)</text>
        <dbReference type="Rhea" id="RHEA:53376"/>
        <dbReference type="Rhea" id="RHEA-COMP:13543"/>
        <dbReference type="Rhea" id="RHEA-COMP:13544"/>
        <dbReference type="ChEBI" id="CHEBI:15378"/>
        <dbReference type="ChEBI" id="CHEBI:57783"/>
        <dbReference type="ChEBI" id="CHEBI:58349"/>
        <dbReference type="ChEBI" id="CHEBI:65315"/>
        <dbReference type="ChEBI" id="CHEBI:74443"/>
        <dbReference type="EC" id="1.3.1.88"/>
    </reaction>
    <physiologicalReaction direction="right-to-left" evidence="10">
        <dbReference type="Rhea" id="RHEA:53378"/>
    </physiologicalReaction>
</comment>
<evidence type="ECO:0000256" key="16">
    <source>
        <dbReference type="SAM" id="MobiDB-lite"/>
    </source>
</evidence>
<feature type="binding site" evidence="15">
    <location>
        <position position="170"/>
    </location>
    <ligand>
        <name>FMN</name>
        <dbReference type="ChEBI" id="CHEBI:58210"/>
    </ligand>
</feature>
<reference evidence="18" key="1">
    <citation type="submission" date="2021-05" db="EMBL/GenBank/DDBJ databases">
        <title>A free-living protist that lacks canonical eukaryotic 1 DNA replication and segregation systems.</title>
        <authorList>
            <person name="Salas-Leiva D.E."/>
            <person name="Tromer E.C."/>
            <person name="Curtis B.A."/>
            <person name="Jerlstrom-Hultqvist J."/>
            <person name="Kolisko M."/>
            <person name="Yi Z."/>
            <person name="Salas-Leiva J.S."/>
            <person name="Gallot-Lavallee L."/>
            <person name="Kops G.J.P.L."/>
            <person name="Archibald J.M."/>
            <person name="Simpson A.G.B."/>
            <person name="Roger A.J."/>
        </authorList>
    </citation>
    <scope>NUCLEOTIDE SEQUENCE</scope>
    <source>
        <strain evidence="18">BICM</strain>
    </source>
</reference>
<dbReference type="EMBL" id="JAHDYR010000036">
    <property type="protein sequence ID" value="KAG9392588.1"/>
    <property type="molecule type" value="Genomic_DNA"/>
</dbReference>